<name>A0A382BCH5_9ZZZZ</name>
<reference evidence="1" key="1">
    <citation type="submission" date="2018-05" db="EMBL/GenBank/DDBJ databases">
        <authorList>
            <person name="Lanie J.A."/>
            <person name="Ng W.-L."/>
            <person name="Kazmierczak K.M."/>
            <person name="Andrzejewski T.M."/>
            <person name="Davidsen T.M."/>
            <person name="Wayne K.J."/>
            <person name="Tettelin H."/>
            <person name="Glass J.I."/>
            <person name="Rusch D."/>
            <person name="Podicherti R."/>
            <person name="Tsui H.-C.T."/>
            <person name="Winkler M.E."/>
        </authorList>
    </citation>
    <scope>NUCLEOTIDE SEQUENCE</scope>
</reference>
<sequence>MINFQRIFGKPESSEDKLRRMWTRIYEADQRRKQEEVGQEEGLDQII</sequence>
<proteinExistence type="predicted"/>
<dbReference type="EMBL" id="UINC01028971">
    <property type="protein sequence ID" value="SVB10917.1"/>
    <property type="molecule type" value="Genomic_DNA"/>
</dbReference>
<accession>A0A382BCH5</accession>
<gene>
    <name evidence="1" type="ORF">METZ01_LOCUS163771</name>
</gene>
<protein>
    <submittedName>
        <fullName evidence="1">Uncharacterized protein</fullName>
    </submittedName>
</protein>
<organism evidence="1">
    <name type="scientific">marine metagenome</name>
    <dbReference type="NCBI Taxonomy" id="408172"/>
    <lineage>
        <taxon>unclassified sequences</taxon>
        <taxon>metagenomes</taxon>
        <taxon>ecological metagenomes</taxon>
    </lineage>
</organism>
<evidence type="ECO:0000313" key="1">
    <source>
        <dbReference type="EMBL" id="SVB10917.1"/>
    </source>
</evidence>
<dbReference type="AlphaFoldDB" id="A0A382BCH5"/>